<evidence type="ECO:0000256" key="1">
    <source>
        <dbReference type="ARBA" id="ARBA00011046"/>
    </source>
</evidence>
<name>A0A1H1V038_9ACTN</name>
<evidence type="ECO:0000313" key="5">
    <source>
        <dbReference type="EMBL" id="SDS77519.1"/>
    </source>
</evidence>
<keyword evidence="3" id="KW-0238">DNA-binding</keyword>
<dbReference type="STRING" id="630515.SAMN04489812_2988"/>
<dbReference type="InterPro" id="IPR036388">
    <property type="entry name" value="WH-like_DNA-bd_sf"/>
</dbReference>
<proteinExistence type="inferred from homology"/>
<dbReference type="Pfam" id="PF03965">
    <property type="entry name" value="Penicillinase_R"/>
    <property type="match status" value="1"/>
</dbReference>
<dbReference type="GO" id="GO:0045892">
    <property type="term" value="P:negative regulation of DNA-templated transcription"/>
    <property type="evidence" value="ECO:0007669"/>
    <property type="project" value="InterPro"/>
</dbReference>
<organism evidence="5 6">
    <name type="scientific">Microlunatus soli</name>
    <dbReference type="NCBI Taxonomy" id="630515"/>
    <lineage>
        <taxon>Bacteria</taxon>
        <taxon>Bacillati</taxon>
        <taxon>Actinomycetota</taxon>
        <taxon>Actinomycetes</taxon>
        <taxon>Propionibacteriales</taxon>
        <taxon>Propionibacteriaceae</taxon>
        <taxon>Microlunatus</taxon>
    </lineage>
</organism>
<dbReference type="GO" id="GO:0003677">
    <property type="term" value="F:DNA binding"/>
    <property type="evidence" value="ECO:0007669"/>
    <property type="project" value="UniProtKB-KW"/>
</dbReference>
<dbReference type="Gene3D" id="6.10.140.850">
    <property type="match status" value="1"/>
</dbReference>
<evidence type="ECO:0000313" key="6">
    <source>
        <dbReference type="Proteomes" id="UP000199103"/>
    </source>
</evidence>
<dbReference type="PIRSF" id="PIRSF019455">
    <property type="entry name" value="CopR_AtkY"/>
    <property type="match status" value="1"/>
</dbReference>
<dbReference type="Gene3D" id="1.10.10.10">
    <property type="entry name" value="Winged helix-like DNA-binding domain superfamily/Winged helix DNA-binding domain"/>
    <property type="match status" value="1"/>
</dbReference>
<evidence type="ECO:0000256" key="4">
    <source>
        <dbReference type="ARBA" id="ARBA00023163"/>
    </source>
</evidence>
<reference evidence="5 6" key="1">
    <citation type="submission" date="2016-10" db="EMBL/GenBank/DDBJ databases">
        <authorList>
            <person name="de Groot N.N."/>
        </authorList>
    </citation>
    <scope>NUCLEOTIDE SEQUENCE [LARGE SCALE GENOMIC DNA]</scope>
    <source>
        <strain evidence="5 6">DSM 21800</strain>
    </source>
</reference>
<keyword evidence="4" id="KW-0804">Transcription</keyword>
<comment type="similarity">
    <text evidence="1">Belongs to the BlaI transcriptional regulatory family.</text>
</comment>
<keyword evidence="2" id="KW-0805">Transcription regulation</keyword>
<dbReference type="Proteomes" id="UP000199103">
    <property type="component" value="Chromosome I"/>
</dbReference>
<protein>
    <submittedName>
        <fullName evidence="5">Predicted transcriptional regulator</fullName>
    </submittedName>
</protein>
<gene>
    <name evidence="5" type="ORF">SAMN04489812_2988</name>
</gene>
<dbReference type="AlphaFoldDB" id="A0A1H1V038"/>
<sequence>MVSSLGDLERRVMEELWSSAAPRSVRDVHAALTRERDLAYTTVMTVLDRLAKKGLVNRESSGRAYLYAAVQTREEMAADVMHEALEGTGQDRTAALVAFVDRVTPEEAATMREALSRLESKS</sequence>
<dbReference type="InterPro" id="IPR005650">
    <property type="entry name" value="BlaI_family"/>
</dbReference>
<dbReference type="InterPro" id="IPR036390">
    <property type="entry name" value="WH_DNA-bd_sf"/>
</dbReference>
<accession>A0A1H1V038</accession>
<dbReference type="EMBL" id="LT629772">
    <property type="protein sequence ID" value="SDS77519.1"/>
    <property type="molecule type" value="Genomic_DNA"/>
</dbReference>
<dbReference type="SUPFAM" id="SSF46785">
    <property type="entry name" value="Winged helix' DNA-binding domain"/>
    <property type="match status" value="1"/>
</dbReference>
<keyword evidence="6" id="KW-1185">Reference proteome</keyword>
<evidence type="ECO:0000256" key="2">
    <source>
        <dbReference type="ARBA" id="ARBA00023015"/>
    </source>
</evidence>
<evidence type="ECO:0000256" key="3">
    <source>
        <dbReference type="ARBA" id="ARBA00023125"/>
    </source>
</evidence>
<dbReference type="RefSeq" id="WP_269458181.1">
    <property type="nucleotide sequence ID" value="NZ_LT629772.1"/>
</dbReference>